<evidence type="ECO:0000256" key="4">
    <source>
        <dbReference type="ARBA" id="ARBA00022801"/>
    </source>
</evidence>
<keyword evidence="4" id="KW-0378">Hydrolase</keyword>
<dbReference type="AlphaFoldDB" id="A0AAD3RTF7"/>
<evidence type="ECO:0000256" key="3">
    <source>
        <dbReference type="ARBA" id="ARBA00022763"/>
    </source>
</evidence>
<keyword evidence="1" id="KW-0540">Nuclease</keyword>
<dbReference type="Proteomes" id="UP001143349">
    <property type="component" value="Unassembled WGS sequence"/>
</dbReference>
<keyword evidence="3" id="KW-0227">DNA damage</keyword>
<comment type="similarity">
    <text evidence="6">Belongs to the Vsr family.</text>
</comment>
<proteinExistence type="inferred from homology"/>
<dbReference type="InterPro" id="IPR011335">
    <property type="entry name" value="Restrct_endonuc-II-like"/>
</dbReference>
<dbReference type="CDD" id="cd00221">
    <property type="entry name" value="Vsr"/>
    <property type="match status" value="1"/>
</dbReference>
<dbReference type="EMBL" id="BSFH01000022">
    <property type="protein sequence ID" value="GLK63765.1"/>
    <property type="molecule type" value="Genomic_DNA"/>
</dbReference>
<evidence type="ECO:0000256" key="6">
    <source>
        <dbReference type="ARBA" id="ARBA00029466"/>
    </source>
</evidence>
<keyword evidence="8" id="KW-1185">Reference proteome</keyword>
<sequence>MPDCAREKLADVHNSATRSRNMAAIRGTNTKPEMLLRKGLHARGFRFRLHEKTLPGRPDLVLPKYRAVLQVNGCFWHGHNCYLFRWPATREEFWRRKIAGNVARDTANITALRAAGWRVSLIWECALKGKLRWPDEEVIDRVSLWLSSDDPVLELRGRDSAGNEGQG</sequence>
<evidence type="ECO:0000313" key="8">
    <source>
        <dbReference type="Proteomes" id="UP001143349"/>
    </source>
</evidence>
<dbReference type="GO" id="GO:0004519">
    <property type="term" value="F:endonuclease activity"/>
    <property type="evidence" value="ECO:0007669"/>
    <property type="project" value="UniProtKB-KW"/>
</dbReference>
<reference evidence="7" key="2">
    <citation type="submission" date="2023-01" db="EMBL/GenBank/DDBJ databases">
        <authorList>
            <person name="Sun Q."/>
            <person name="Evtushenko L."/>
        </authorList>
    </citation>
    <scope>NUCLEOTIDE SEQUENCE</scope>
    <source>
        <strain evidence="7">VKM B-2222</strain>
    </source>
</reference>
<reference evidence="7" key="1">
    <citation type="journal article" date="2014" name="Int. J. Syst. Evol. Microbiol.">
        <title>Complete genome sequence of Corynebacterium casei LMG S-19264T (=DSM 44701T), isolated from a smear-ripened cheese.</title>
        <authorList>
            <consortium name="US DOE Joint Genome Institute (JGI-PGF)"/>
            <person name="Walter F."/>
            <person name="Albersmeier A."/>
            <person name="Kalinowski J."/>
            <person name="Ruckert C."/>
        </authorList>
    </citation>
    <scope>NUCLEOTIDE SEQUENCE</scope>
    <source>
        <strain evidence="7">VKM B-2222</strain>
    </source>
</reference>
<dbReference type="SUPFAM" id="SSF52980">
    <property type="entry name" value="Restriction endonuclease-like"/>
    <property type="match status" value="1"/>
</dbReference>
<dbReference type="NCBIfam" id="TIGR00632">
    <property type="entry name" value="vsr"/>
    <property type="match status" value="1"/>
</dbReference>
<dbReference type="InterPro" id="IPR004603">
    <property type="entry name" value="DNA_mismatch_endonuc_vsr"/>
</dbReference>
<comment type="caution">
    <text evidence="7">The sequence shown here is derived from an EMBL/GenBank/DDBJ whole genome shotgun (WGS) entry which is preliminary data.</text>
</comment>
<keyword evidence="2 7" id="KW-0255">Endonuclease</keyword>
<dbReference type="GO" id="GO:0016787">
    <property type="term" value="F:hydrolase activity"/>
    <property type="evidence" value="ECO:0007669"/>
    <property type="project" value="UniProtKB-KW"/>
</dbReference>
<accession>A0AAD3RTF7</accession>
<keyword evidence="5" id="KW-0234">DNA repair</keyword>
<gene>
    <name evidence="7" type="ORF">GCM10017635_12360</name>
</gene>
<dbReference type="Pfam" id="PF03852">
    <property type="entry name" value="Vsr"/>
    <property type="match status" value="1"/>
</dbReference>
<dbReference type="Gene3D" id="3.40.960.10">
    <property type="entry name" value="VSR Endonuclease"/>
    <property type="match status" value="1"/>
</dbReference>
<evidence type="ECO:0000256" key="2">
    <source>
        <dbReference type="ARBA" id="ARBA00022759"/>
    </source>
</evidence>
<dbReference type="GO" id="GO:0006298">
    <property type="term" value="P:mismatch repair"/>
    <property type="evidence" value="ECO:0007669"/>
    <property type="project" value="InterPro"/>
</dbReference>
<name>A0AAD3RTF7_9RHOB</name>
<evidence type="ECO:0000256" key="5">
    <source>
        <dbReference type="ARBA" id="ARBA00023204"/>
    </source>
</evidence>
<protein>
    <submittedName>
        <fullName evidence="7">Very short patch repair endonuclease</fullName>
    </submittedName>
</protein>
<evidence type="ECO:0000313" key="7">
    <source>
        <dbReference type="EMBL" id="GLK63765.1"/>
    </source>
</evidence>
<organism evidence="7 8">
    <name type="scientific">Paracoccus kondratievae</name>
    <dbReference type="NCBI Taxonomy" id="135740"/>
    <lineage>
        <taxon>Bacteria</taxon>
        <taxon>Pseudomonadati</taxon>
        <taxon>Pseudomonadota</taxon>
        <taxon>Alphaproteobacteria</taxon>
        <taxon>Rhodobacterales</taxon>
        <taxon>Paracoccaceae</taxon>
        <taxon>Paracoccus</taxon>
    </lineage>
</organism>
<evidence type="ECO:0000256" key="1">
    <source>
        <dbReference type="ARBA" id="ARBA00022722"/>
    </source>
</evidence>